<keyword evidence="2" id="KW-1185">Reference proteome</keyword>
<accession>A0ABQ2LRT1</accession>
<proteinExistence type="predicted"/>
<gene>
    <name evidence="1" type="ORF">GCM10012287_02920</name>
</gene>
<dbReference type="Proteomes" id="UP000631535">
    <property type="component" value="Unassembled WGS sequence"/>
</dbReference>
<organism evidence="1 2">
    <name type="scientific">Streptomyces daqingensis</name>
    <dbReference type="NCBI Taxonomy" id="1472640"/>
    <lineage>
        <taxon>Bacteria</taxon>
        <taxon>Bacillati</taxon>
        <taxon>Actinomycetota</taxon>
        <taxon>Actinomycetes</taxon>
        <taxon>Kitasatosporales</taxon>
        <taxon>Streptomycetaceae</taxon>
        <taxon>Streptomyces</taxon>
    </lineage>
</organism>
<evidence type="ECO:0000313" key="1">
    <source>
        <dbReference type="EMBL" id="GGO42322.1"/>
    </source>
</evidence>
<evidence type="ECO:0000313" key="2">
    <source>
        <dbReference type="Proteomes" id="UP000631535"/>
    </source>
</evidence>
<comment type="caution">
    <text evidence="1">The sequence shown here is derived from an EMBL/GenBank/DDBJ whole genome shotgun (WGS) entry which is preliminary data.</text>
</comment>
<dbReference type="EMBL" id="BMMP01000001">
    <property type="protein sequence ID" value="GGO42322.1"/>
    <property type="molecule type" value="Genomic_DNA"/>
</dbReference>
<name>A0ABQ2LRT1_9ACTN</name>
<protein>
    <submittedName>
        <fullName evidence="1">Uncharacterized protein</fullName>
    </submittedName>
</protein>
<reference evidence="2" key="1">
    <citation type="journal article" date="2019" name="Int. J. Syst. Evol. Microbiol.">
        <title>The Global Catalogue of Microorganisms (GCM) 10K type strain sequencing project: providing services to taxonomists for standard genome sequencing and annotation.</title>
        <authorList>
            <consortium name="The Broad Institute Genomics Platform"/>
            <consortium name="The Broad Institute Genome Sequencing Center for Infectious Disease"/>
            <person name="Wu L."/>
            <person name="Ma J."/>
        </authorList>
    </citation>
    <scope>NUCLEOTIDE SEQUENCE [LARGE SCALE GENOMIC DNA]</scope>
    <source>
        <strain evidence="2">CGMCC 4.7178</strain>
    </source>
</reference>
<sequence length="136" mass="15196">MSGYESTCLAPQCGSRLAGRQRRFCSELCSTRYRRSLTREPLAARSCALCGDLFDPKRRTQTICTYDEADLPCQELQNDLEDMRVGARFVADKQRAEQVCENPSCGKPIPYSGRGRPSKFCAPRCRTAAYRAAKAA</sequence>